<dbReference type="STRING" id="1392250.A0A2I2G1D4"/>
<dbReference type="Gene3D" id="3.30.70.100">
    <property type="match status" value="1"/>
</dbReference>
<dbReference type="RefSeq" id="XP_024701996.1">
    <property type="nucleotide sequence ID" value="XM_024852387.1"/>
</dbReference>
<proteinExistence type="inferred from homology"/>
<dbReference type="AlphaFoldDB" id="A0A2I2G1D4"/>
<dbReference type="InterPro" id="IPR011008">
    <property type="entry name" value="Dimeric_a/b-barrel"/>
</dbReference>
<dbReference type="VEuPathDB" id="FungiDB:P170DRAFT_466121"/>
<dbReference type="Proteomes" id="UP000234275">
    <property type="component" value="Unassembled WGS sequence"/>
</dbReference>
<accession>A0A2I2G1D4</accession>
<name>A0A2I2G1D4_9EURO</name>
<organism evidence="3 4">
    <name type="scientific">Aspergillus steynii IBT 23096</name>
    <dbReference type="NCBI Taxonomy" id="1392250"/>
    <lineage>
        <taxon>Eukaryota</taxon>
        <taxon>Fungi</taxon>
        <taxon>Dikarya</taxon>
        <taxon>Ascomycota</taxon>
        <taxon>Pezizomycotina</taxon>
        <taxon>Eurotiomycetes</taxon>
        <taxon>Eurotiomycetidae</taxon>
        <taxon>Eurotiales</taxon>
        <taxon>Aspergillaceae</taxon>
        <taxon>Aspergillus</taxon>
        <taxon>Aspergillus subgen. Circumdati</taxon>
    </lineage>
</organism>
<dbReference type="SUPFAM" id="SSF54909">
    <property type="entry name" value="Dimeric alpha+beta barrel"/>
    <property type="match status" value="1"/>
</dbReference>
<dbReference type="GO" id="GO:0016491">
    <property type="term" value="F:oxidoreductase activity"/>
    <property type="evidence" value="ECO:0007669"/>
    <property type="project" value="InterPro"/>
</dbReference>
<comment type="caution">
    <text evidence="3">The sequence shown here is derived from an EMBL/GenBank/DDBJ whole genome shotgun (WGS) entry which is preliminary data.</text>
</comment>
<evidence type="ECO:0000313" key="4">
    <source>
        <dbReference type="Proteomes" id="UP000234275"/>
    </source>
</evidence>
<feature type="domain" description="EthD" evidence="2">
    <location>
        <begin position="18"/>
        <end position="115"/>
    </location>
</feature>
<dbReference type="InterPro" id="IPR009799">
    <property type="entry name" value="EthD_dom"/>
</dbReference>
<evidence type="ECO:0000259" key="2">
    <source>
        <dbReference type="Pfam" id="PF07110"/>
    </source>
</evidence>
<evidence type="ECO:0000256" key="1">
    <source>
        <dbReference type="ARBA" id="ARBA00005986"/>
    </source>
</evidence>
<comment type="similarity">
    <text evidence="1">Belongs to the tpcK family.</text>
</comment>
<dbReference type="Pfam" id="PF07110">
    <property type="entry name" value="EthD"/>
    <property type="match status" value="1"/>
</dbReference>
<dbReference type="EMBL" id="MSFO01000006">
    <property type="protein sequence ID" value="PLB46694.1"/>
    <property type="molecule type" value="Genomic_DNA"/>
</dbReference>
<sequence length="164" mass="18306">MAPKKETVLKLTSFRYKKEGISEKDFHDYASKSHAPKAALVQSRHGALKVVQYHTPSASKNLIAEKIPWAIRPGWEIDDHDIQVSVWVRNTETMQAIVMDPDFQSLVAGEDDICDQTRAKVTAGWEEVFVEDGQVIDADYGTYEERISAGSSSVVTQAPEGIRI</sequence>
<gene>
    <name evidence="3" type="ORF">P170DRAFT_466121</name>
</gene>
<evidence type="ECO:0000313" key="3">
    <source>
        <dbReference type="EMBL" id="PLB46694.1"/>
    </source>
</evidence>
<keyword evidence="4" id="KW-1185">Reference proteome</keyword>
<reference evidence="3 4" key="1">
    <citation type="submission" date="2016-12" db="EMBL/GenBank/DDBJ databases">
        <title>The genomes of Aspergillus section Nigri reveals drivers in fungal speciation.</title>
        <authorList>
            <consortium name="DOE Joint Genome Institute"/>
            <person name="Vesth T.C."/>
            <person name="Nybo J."/>
            <person name="Theobald S."/>
            <person name="Brandl J."/>
            <person name="Frisvad J.C."/>
            <person name="Nielsen K.F."/>
            <person name="Lyhne E.K."/>
            <person name="Kogle M.E."/>
            <person name="Kuo A."/>
            <person name="Riley R."/>
            <person name="Clum A."/>
            <person name="Nolan M."/>
            <person name="Lipzen A."/>
            <person name="Salamov A."/>
            <person name="Henrissat B."/>
            <person name="Wiebenga A."/>
            <person name="De Vries R.P."/>
            <person name="Grigoriev I.V."/>
            <person name="Mortensen U.H."/>
            <person name="Andersen M.R."/>
            <person name="Baker S.E."/>
        </authorList>
    </citation>
    <scope>NUCLEOTIDE SEQUENCE [LARGE SCALE GENOMIC DNA]</scope>
    <source>
        <strain evidence="3 4">IBT 23096</strain>
    </source>
</reference>
<dbReference type="OrthoDB" id="3183782at2759"/>
<dbReference type="GeneID" id="36560085"/>
<protein>
    <recommendedName>
        <fullName evidence="2">EthD domain-containing protein</fullName>
    </recommendedName>
</protein>